<evidence type="ECO:0000313" key="1">
    <source>
        <dbReference type="EMBL" id="MCC2231810.1"/>
    </source>
</evidence>
<sequence length="325" mass="37583">MRGKHRVIVSTKRLKYEFELRRNLTIIQGNSATGKTTLVDMIRDFVNNPSGTPVELICDKECYVLEGTLWKQQLSVISDCIVFIDEGNEFIRTVDFADTIQKTDNYYVIITRESLPSLPYSVEEIYGIRTSGRYGTLKQSYHEFYRIYGANTYENPIVPEIVVTEDSNSGNQFFEQVCRENQLDCESMNGKSNIFHCLNNHKNKKVLVIADGAAFGSEIDRVLQLLQERKNAALYLPESFEWMILNAGILKNSRIREILEDPSEYVESKDYFSWERFFTAVLIEQTKDTYLAYAKRKLNPAYLSVSVKKSILEQMNKIQLTGMDR</sequence>
<keyword evidence="1" id="KW-0648">Protein biosynthesis</keyword>
<gene>
    <name evidence="1" type="ORF">LKD81_12515</name>
</gene>
<keyword evidence="1" id="KW-0396">Initiation factor</keyword>
<protein>
    <submittedName>
        <fullName evidence="1">Translation initiation factor 2</fullName>
    </submittedName>
</protein>
<organism evidence="1 2">
    <name type="scientific">Hominifimenecus microfluidus</name>
    <dbReference type="NCBI Taxonomy" id="2885348"/>
    <lineage>
        <taxon>Bacteria</taxon>
        <taxon>Bacillati</taxon>
        <taxon>Bacillota</taxon>
        <taxon>Clostridia</taxon>
        <taxon>Lachnospirales</taxon>
        <taxon>Lachnospiraceae</taxon>
        <taxon>Hominifimenecus</taxon>
    </lineage>
</organism>
<accession>A0AAE3ECD1</accession>
<dbReference type="AlphaFoldDB" id="A0AAE3ECD1"/>
<dbReference type="Proteomes" id="UP001198182">
    <property type="component" value="Unassembled WGS sequence"/>
</dbReference>
<comment type="caution">
    <text evidence="1">The sequence shown here is derived from an EMBL/GenBank/DDBJ whole genome shotgun (WGS) entry which is preliminary data.</text>
</comment>
<reference evidence="1" key="1">
    <citation type="submission" date="2021-10" db="EMBL/GenBank/DDBJ databases">
        <title>Anaerobic single-cell dispensing facilitates the cultivation of human gut bacteria.</title>
        <authorList>
            <person name="Afrizal A."/>
        </authorList>
    </citation>
    <scope>NUCLEOTIDE SEQUENCE</scope>
    <source>
        <strain evidence="1">CLA-AA-H215</strain>
    </source>
</reference>
<dbReference type="GO" id="GO:0003743">
    <property type="term" value="F:translation initiation factor activity"/>
    <property type="evidence" value="ECO:0007669"/>
    <property type="project" value="UniProtKB-KW"/>
</dbReference>
<name>A0AAE3ECD1_9FIRM</name>
<dbReference type="EMBL" id="JAJEQR010000039">
    <property type="protein sequence ID" value="MCC2231810.1"/>
    <property type="molecule type" value="Genomic_DNA"/>
</dbReference>
<keyword evidence="2" id="KW-1185">Reference proteome</keyword>
<evidence type="ECO:0000313" key="2">
    <source>
        <dbReference type="Proteomes" id="UP001198182"/>
    </source>
</evidence>
<proteinExistence type="predicted"/>